<name>A0A6G1CWA9_9ORYZ</name>
<feature type="region of interest" description="Disordered" evidence="1">
    <location>
        <begin position="72"/>
        <end position="108"/>
    </location>
</feature>
<evidence type="ECO:0000313" key="3">
    <source>
        <dbReference type="Proteomes" id="UP000479710"/>
    </source>
</evidence>
<reference evidence="2 3" key="1">
    <citation type="submission" date="2019-11" db="EMBL/GenBank/DDBJ databases">
        <title>Whole genome sequence of Oryza granulata.</title>
        <authorList>
            <person name="Li W."/>
        </authorList>
    </citation>
    <scope>NUCLEOTIDE SEQUENCE [LARGE SCALE GENOMIC DNA]</scope>
    <source>
        <strain evidence="3">cv. Menghai</strain>
        <tissue evidence="2">Leaf</tissue>
    </source>
</reference>
<evidence type="ECO:0000313" key="2">
    <source>
        <dbReference type="EMBL" id="KAF0904194.1"/>
    </source>
</evidence>
<dbReference type="AlphaFoldDB" id="A0A6G1CWA9"/>
<protein>
    <submittedName>
        <fullName evidence="2">Uncharacterized protein</fullName>
    </submittedName>
</protein>
<accession>A0A6G1CWA9</accession>
<gene>
    <name evidence="2" type="ORF">E2562_032569</name>
</gene>
<comment type="caution">
    <text evidence="2">The sequence shown here is derived from an EMBL/GenBank/DDBJ whole genome shotgun (WGS) entry which is preliminary data.</text>
</comment>
<evidence type="ECO:0000256" key="1">
    <source>
        <dbReference type="SAM" id="MobiDB-lite"/>
    </source>
</evidence>
<dbReference type="EMBL" id="SPHZ02000008">
    <property type="protein sequence ID" value="KAF0904194.1"/>
    <property type="molecule type" value="Genomic_DNA"/>
</dbReference>
<sequence>MDKERVQQQAFELDRFSSQGMWTARRMTIGSQRLPGARSAEEVRRHALVDRRMLLPSRHCKPRLSRTLRRRMAAAEVAGTTGRREERRRRMEPRAHGDGEHRHEGQKS</sequence>
<dbReference type="Proteomes" id="UP000479710">
    <property type="component" value="Unassembled WGS sequence"/>
</dbReference>
<organism evidence="2 3">
    <name type="scientific">Oryza meyeriana var. granulata</name>
    <dbReference type="NCBI Taxonomy" id="110450"/>
    <lineage>
        <taxon>Eukaryota</taxon>
        <taxon>Viridiplantae</taxon>
        <taxon>Streptophyta</taxon>
        <taxon>Embryophyta</taxon>
        <taxon>Tracheophyta</taxon>
        <taxon>Spermatophyta</taxon>
        <taxon>Magnoliopsida</taxon>
        <taxon>Liliopsida</taxon>
        <taxon>Poales</taxon>
        <taxon>Poaceae</taxon>
        <taxon>BOP clade</taxon>
        <taxon>Oryzoideae</taxon>
        <taxon>Oryzeae</taxon>
        <taxon>Oryzinae</taxon>
        <taxon>Oryza</taxon>
        <taxon>Oryza meyeriana</taxon>
    </lineage>
</organism>
<feature type="compositionally biased region" description="Basic and acidic residues" evidence="1">
    <location>
        <begin position="82"/>
        <end position="108"/>
    </location>
</feature>
<keyword evidence="3" id="KW-1185">Reference proteome</keyword>
<proteinExistence type="predicted"/>